<evidence type="ECO:0000256" key="4">
    <source>
        <dbReference type="ARBA" id="ARBA00022461"/>
    </source>
</evidence>
<organism evidence="14">
    <name type="scientific">Graphocephala atropunctata</name>
    <dbReference type="NCBI Taxonomy" id="36148"/>
    <lineage>
        <taxon>Eukaryota</taxon>
        <taxon>Metazoa</taxon>
        <taxon>Ecdysozoa</taxon>
        <taxon>Arthropoda</taxon>
        <taxon>Hexapoda</taxon>
        <taxon>Insecta</taxon>
        <taxon>Pterygota</taxon>
        <taxon>Neoptera</taxon>
        <taxon>Paraneoptera</taxon>
        <taxon>Hemiptera</taxon>
        <taxon>Auchenorrhyncha</taxon>
        <taxon>Membracoidea</taxon>
        <taxon>Cicadellidae</taxon>
        <taxon>Cicadellinae</taxon>
        <taxon>Cicadellini</taxon>
        <taxon>Graphocephala</taxon>
    </lineage>
</organism>
<dbReference type="AlphaFoldDB" id="A0A1B6M6K4"/>
<evidence type="ECO:0000256" key="7">
    <source>
        <dbReference type="ARBA" id="ARBA00023053"/>
    </source>
</evidence>
<evidence type="ECO:0000256" key="2">
    <source>
        <dbReference type="ARBA" id="ARBA00007193"/>
    </source>
</evidence>
<evidence type="ECO:0000256" key="5">
    <source>
        <dbReference type="ARBA" id="ARBA00022692"/>
    </source>
</evidence>
<comment type="subcellular location">
    <subcellularLocation>
        <location evidence="1">Membrane</location>
        <topology evidence="1">Multi-pass membrane protein</topology>
    </subcellularLocation>
</comment>
<evidence type="ECO:0008006" key="15">
    <source>
        <dbReference type="Google" id="ProtNLM"/>
    </source>
</evidence>
<keyword evidence="4 12" id="KW-0894">Sodium channel</keyword>
<dbReference type="InterPro" id="IPR001873">
    <property type="entry name" value="ENaC"/>
</dbReference>
<dbReference type="PANTHER" id="PTHR11690:SF288">
    <property type="entry name" value="AMILORIDE-SENSITIVE NA+ CHANNEL-RELATED"/>
    <property type="match status" value="1"/>
</dbReference>
<evidence type="ECO:0000313" key="14">
    <source>
        <dbReference type="EMBL" id="JAT31524.1"/>
    </source>
</evidence>
<proteinExistence type="inferred from homology"/>
<sequence>MINVEWMSEDIKEPCLLMERDVTPVGGCFTFNRLPKEQIFGPIHSHLNYWPHEIRTNKTEEAVWSPDRGYKNKSNFENRPWRTAGRSYDQDVSFHLFLNSEDFDKSCHSRNNGFWVTVHNPAELATQWHPMTFVSTDQLSEIKVIPEIKKTKEELRKWDPKARGCYFEDERPLLFFNYYTEKNCYMECQSNTSLSRCGCVPFYLPRYRDDPMCGPAKQNCYKQVIDDITKFVDPETSKCDCLPSCFETEYKISVTKLPKQFSSASVKANTYRDSVFSEEESGFRNNFAEFTIQYQTHQVTALMRVATFRFIDFLANIGGLLGFFLGFSVLSLFEIIYFFIIRVYNKKRTNRGDGQYELQGAAPQ</sequence>
<dbReference type="Gene3D" id="1.10.287.820">
    <property type="entry name" value="Acid-sensing ion channel domain"/>
    <property type="match status" value="1"/>
</dbReference>
<name>A0A1B6M6K4_9HEMI</name>
<dbReference type="Pfam" id="PF00858">
    <property type="entry name" value="ASC"/>
    <property type="match status" value="1"/>
</dbReference>
<keyword evidence="6 13" id="KW-1133">Transmembrane helix</keyword>
<evidence type="ECO:0000256" key="12">
    <source>
        <dbReference type="RuleBase" id="RU000679"/>
    </source>
</evidence>
<dbReference type="EMBL" id="GEBQ01008453">
    <property type="protein sequence ID" value="JAT31524.1"/>
    <property type="molecule type" value="Transcribed_RNA"/>
</dbReference>
<dbReference type="GO" id="GO:0015280">
    <property type="term" value="F:ligand-gated sodium channel activity"/>
    <property type="evidence" value="ECO:0007669"/>
    <property type="project" value="TreeGrafter"/>
</dbReference>
<evidence type="ECO:0000256" key="3">
    <source>
        <dbReference type="ARBA" id="ARBA00022448"/>
    </source>
</evidence>
<keyword evidence="8 12" id="KW-0406">Ion transport</keyword>
<dbReference type="GO" id="GO:0005886">
    <property type="term" value="C:plasma membrane"/>
    <property type="evidence" value="ECO:0007669"/>
    <property type="project" value="TreeGrafter"/>
</dbReference>
<keyword evidence="5 12" id="KW-0812">Transmembrane</keyword>
<keyword evidence="9 13" id="KW-0472">Membrane</keyword>
<evidence type="ECO:0000256" key="13">
    <source>
        <dbReference type="SAM" id="Phobius"/>
    </source>
</evidence>
<accession>A0A1B6M6K4</accession>
<evidence type="ECO:0000256" key="11">
    <source>
        <dbReference type="ARBA" id="ARBA00023303"/>
    </source>
</evidence>
<protein>
    <recommendedName>
        <fullName evidence="15">Pickpocket protein 28</fullName>
    </recommendedName>
</protein>
<reference evidence="14" key="1">
    <citation type="submission" date="2015-11" db="EMBL/GenBank/DDBJ databases">
        <title>De novo transcriptome assembly of four potential Pierce s Disease insect vectors from Arizona vineyards.</title>
        <authorList>
            <person name="Tassone E.E."/>
        </authorList>
    </citation>
    <scope>NUCLEOTIDE SEQUENCE</scope>
</reference>
<keyword evidence="11 12" id="KW-0407">Ion channel</keyword>
<feature type="transmembrane region" description="Helical" evidence="13">
    <location>
        <begin position="313"/>
        <end position="341"/>
    </location>
</feature>
<dbReference type="Gene3D" id="1.10.287.770">
    <property type="entry name" value="YojJ-like"/>
    <property type="match status" value="1"/>
</dbReference>
<evidence type="ECO:0000256" key="6">
    <source>
        <dbReference type="ARBA" id="ARBA00022989"/>
    </source>
</evidence>
<keyword evidence="3 12" id="KW-0813">Transport</keyword>
<keyword evidence="7" id="KW-0915">Sodium</keyword>
<dbReference type="PANTHER" id="PTHR11690">
    <property type="entry name" value="AMILORIDE-SENSITIVE SODIUM CHANNEL-RELATED"/>
    <property type="match status" value="1"/>
</dbReference>
<keyword evidence="10 12" id="KW-0739">Sodium transport</keyword>
<gene>
    <name evidence="14" type="ORF">g.49301</name>
</gene>
<evidence type="ECO:0000256" key="9">
    <source>
        <dbReference type="ARBA" id="ARBA00023136"/>
    </source>
</evidence>
<evidence type="ECO:0000256" key="1">
    <source>
        <dbReference type="ARBA" id="ARBA00004141"/>
    </source>
</evidence>
<evidence type="ECO:0000256" key="8">
    <source>
        <dbReference type="ARBA" id="ARBA00023065"/>
    </source>
</evidence>
<comment type="similarity">
    <text evidence="2 12">Belongs to the amiloride-sensitive sodium channel (TC 1.A.6) family.</text>
</comment>
<evidence type="ECO:0000256" key="10">
    <source>
        <dbReference type="ARBA" id="ARBA00023201"/>
    </source>
</evidence>